<dbReference type="PANTHER" id="PTHR30222">
    <property type="entry name" value="SPERMIDINE/PUTRESCINE-BINDING PERIPLASMIC PROTEIN"/>
    <property type="match status" value="1"/>
</dbReference>
<name>A0ABS8D6R3_9NEIS</name>
<keyword evidence="4" id="KW-0574">Periplasm</keyword>
<sequence>MQKIIFAILLTSLTFTSCIAYSKESLHIIAWPGYADDDVVSEFSKRFNADVTVRIIGSDDELWETIHSPDIKADVFAVNTAELQRYIEENLTTPINSEDLPNQKFQQKQFQPLSKVHGLINNNHLYAIPYAYSEMGLIYNKDIVKQAPTSMNVMWDSTYKGQVLSYNGSTQNFSMAALALGIKNPFQLNQTQFGNVTKRIAALRKNTVSYYNMPEEVVETYKRKPVALVYANYGTQQVKMLRDAGANIGYIIPKEGALAWLDCWAIPSKSENKKLAHEWINFSLRKPVSDLLSSRYGLSNTITTTPNTPKGKLIWLEPVENATMRTQIWERIIGGYRKGVQ</sequence>
<dbReference type="InterPro" id="IPR006059">
    <property type="entry name" value="SBP"/>
</dbReference>
<dbReference type="PRINTS" id="PR00909">
    <property type="entry name" value="SPERMDNBNDNG"/>
</dbReference>
<dbReference type="SUPFAM" id="SSF53850">
    <property type="entry name" value="Periplasmic binding protein-like II"/>
    <property type="match status" value="1"/>
</dbReference>
<dbReference type="PANTHER" id="PTHR30222:SF17">
    <property type="entry name" value="SPERMIDINE_PUTRESCINE-BINDING PERIPLASMIC PROTEIN"/>
    <property type="match status" value="1"/>
</dbReference>
<reference evidence="6" key="1">
    <citation type="submission" date="2021-10" db="EMBL/GenBank/DDBJ databases">
        <title>The complete genome sequence of Leeia sp. TBRC 13508.</title>
        <authorList>
            <person name="Charoenyingcharoen P."/>
            <person name="Yukphan P."/>
        </authorList>
    </citation>
    <scope>NUCLEOTIDE SEQUENCE</scope>
    <source>
        <strain evidence="6">TBRC 13508</strain>
    </source>
</reference>
<evidence type="ECO:0000256" key="1">
    <source>
        <dbReference type="ARBA" id="ARBA00004418"/>
    </source>
</evidence>
<dbReference type="Pfam" id="PF13416">
    <property type="entry name" value="SBP_bac_8"/>
    <property type="match status" value="1"/>
</dbReference>
<evidence type="ECO:0000313" key="7">
    <source>
        <dbReference type="Proteomes" id="UP001165395"/>
    </source>
</evidence>
<evidence type="ECO:0000256" key="4">
    <source>
        <dbReference type="ARBA" id="ARBA00022764"/>
    </source>
</evidence>
<dbReference type="PROSITE" id="PS51257">
    <property type="entry name" value="PROKAR_LIPOPROTEIN"/>
    <property type="match status" value="1"/>
</dbReference>
<feature type="signal peptide" evidence="5">
    <location>
        <begin position="1"/>
        <end position="22"/>
    </location>
</feature>
<dbReference type="EMBL" id="JAJBZT010000005">
    <property type="protein sequence ID" value="MCB6183862.1"/>
    <property type="molecule type" value="Genomic_DNA"/>
</dbReference>
<evidence type="ECO:0000256" key="2">
    <source>
        <dbReference type="ARBA" id="ARBA00022448"/>
    </source>
</evidence>
<dbReference type="Proteomes" id="UP001165395">
    <property type="component" value="Unassembled WGS sequence"/>
</dbReference>
<gene>
    <name evidence="6" type="ORF">LIN78_09920</name>
</gene>
<feature type="chain" id="PRO_5046820860" evidence="5">
    <location>
        <begin position="23"/>
        <end position="341"/>
    </location>
</feature>
<evidence type="ECO:0000256" key="5">
    <source>
        <dbReference type="SAM" id="SignalP"/>
    </source>
</evidence>
<protein>
    <submittedName>
        <fullName evidence="6">Extracellular solute-binding protein</fullName>
    </submittedName>
</protein>
<evidence type="ECO:0000313" key="6">
    <source>
        <dbReference type="EMBL" id="MCB6183862.1"/>
    </source>
</evidence>
<keyword evidence="7" id="KW-1185">Reference proteome</keyword>
<accession>A0ABS8D6R3</accession>
<proteinExistence type="predicted"/>
<dbReference type="InterPro" id="IPR001188">
    <property type="entry name" value="Sperm_putr-bd"/>
</dbReference>
<comment type="caution">
    <text evidence="6">The sequence shown here is derived from an EMBL/GenBank/DDBJ whole genome shotgun (WGS) entry which is preliminary data.</text>
</comment>
<organism evidence="6 7">
    <name type="scientific">Leeia speluncae</name>
    <dbReference type="NCBI Taxonomy" id="2884804"/>
    <lineage>
        <taxon>Bacteria</taxon>
        <taxon>Pseudomonadati</taxon>
        <taxon>Pseudomonadota</taxon>
        <taxon>Betaproteobacteria</taxon>
        <taxon>Neisseriales</taxon>
        <taxon>Leeiaceae</taxon>
        <taxon>Leeia</taxon>
    </lineage>
</organism>
<comment type="subcellular location">
    <subcellularLocation>
        <location evidence="1">Periplasm</location>
    </subcellularLocation>
</comment>
<keyword evidence="2" id="KW-0813">Transport</keyword>
<keyword evidence="3 5" id="KW-0732">Signal</keyword>
<dbReference type="RefSeq" id="WP_227180644.1">
    <property type="nucleotide sequence ID" value="NZ_JAJBZT010000005.1"/>
</dbReference>
<dbReference type="Gene3D" id="3.40.190.10">
    <property type="entry name" value="Periplasmic binding protein-like II"/>
    <property type="match status" value="2"/>
</dbReference>
<evidence type="ECO:0000256" key="3">
    <source>
        <dbReference type="ARBA" id="ARBA00022729"/>
    </source>
</evidence>